<protein>
    <submittedName>
        <fullName evidence="1">Uncharacterized protein</fullName>
    </submittedName>
</protein>
<reference evidence="1" key="1">
    <citation type="journal article" date="2015" name="Nature">
        <title>Complex archaea that bridge the gap between prokaryotes and eukaryotes.</title>
        <authorList>
            <person name="Spang A."/>
            <person name="Saw J.H."/>
            <person name="Jorgensen S.L."/>
            <person name="Zaremba-Niedzwiedzka K."/>
            <person name="Martijn J."/>
            <person name="Lind A.E."/>
            <person name="van Eijk R."/>
            <person name="Schleper C."/>
            <person name="Guy L."/>
            <person name="Ettema T.J."/>
        </authorList>
    </citation>
    <scope>NUCLEOTIDE SEQUENCE</scope>
</reference>
<gene>
    <name evidence="1" type="ORF">LCGC14_1122150</name>
</gene>
<dbReference type="EMBL" id="LAZR01005196">
    <property type="protein sequence ID" value="KKN01989.1"/>
    <property type="molecule type" value="Genomic_DNA"/>
</dbReference>
<proteinExistence type="predicted"/>
<evidence type="ECO:0000313" key="1">
    <source>
        <dbReference type="EMBL" id="KKN01989.1"/>
    </source>
</evidence>
<sequence length="110" mass="13106">NHYKTILREKQYQFIDFLKTIEDEIVKKDEVRRLISETDSKNGETDQFLETVKIEKEELVELDVNVKTLRSGKIQNLNPLHQTLSIKIPKIQFPGVKIYIPKIIRWKKEI</sequence>
<name>A0A0F9M8D9_9ZZZZ</name>
<comment type="caution">
    <text evidence="1">The sequence shown here is derived from an EMBL/GenBank/DDBJ whole genome shotgun (WGS) entry which is preliminary data.</text>
</comment>
<accession>A0A0F9M8D9</accession>
<feature type="non-terminal residue" evidence="1">
    <location>
        <position position="1"/>
    </location>
</feature>
<organism evidence="1">
    <name type="scientific">marine sediment metagenome</name>
    <dbReference type="NCBI Taxonomy" id="412755"/>
    <lineage>
        <taxon>unclassified sequences</taxon>
        <taxon>metagenomes</taxon>
        <taxon>ecological metagenomes</taxon>
    </lineage>
</organism>
<dbReference type="AlphaFoldDB" id="A0A0F9M8D9"/>